<evidence type="ECO:0000313" key="4">
    <source>
        <dbReference type="EMBL" id="MBD3702426.1"/>
    </source>
</evidence>
<dbReference type="PANTHER" id="PTHR37526">
    <property type="entry name" value="PROTEIN TUSB"/>
    <property type="match status" value="1"/>
</dbReference>
<dbReference type="PANTHER" id="PTHR37526:SF1">
    <property type="entry name" value="PROTEIN TUSB"/>
    <property type="match status" value="1"/>
</dbReference>
<keyword evidence="1 3" id="KW-0963">Cytoplasm</keyword>
<dbReference type="InterPro" id="IPR007215">
    <property type="entry name" value="Sulphur_relay_TusB/DsrH"/>
</dbReference>
<dbReference type="Proteomes" id="UP000655796">
    <property type="component" value="Unassembled WGS sequence"/>
</dbReference>
<comment type="function">
    <text evidence="3">Part of a sulfur-relay system required for 2-thiolation of 5-methylaminomethyl-2-thiouridine (mnm(5)s(2)U) at tRNA wobble positions.</text>
</comment>
<keyword evidence="2 3" id="KW-0819">tRNA processing</keyword>
<dbReference type="HAMAP" id="MF_01564">
    <property type="entry name" value="Thiourid_synth_B"/>
    <property type="match status" value="1"/>
</dbReference>
<reference evidence="4" key="1">
    <citation type="submission" date="2020-07" db="EMBL/GenBank/DDBJ databases">
        <title>Clinical and genomic characterization of carbapenemase-producing Enterobacterales causing secondary infections during the COVID-19 crisis at a New York City hospital.</title>
        <authorList>
            <person name="Gomez-Simmonds A."/>
            <person name="Annavajhala M.K."/>
            <person name="Uhlemann A.-C."/>
        </authorList>
    </citation>
    <scope>NUCLEOTIDE SEQUENCE</scope>
    <source>
        <strain evidence="4">NK1590</strain>
    </source>
</reference>
<comment type="subunit">
    <text evidence="3">Heterohexamer, formed by a dimer of trimers. The hexameric TusBCD complex contains 2 copies each of TusB, TusC and TusD. The TusBCD complex interacts with TusE.</text>
</comment>
<evidence type="ECO:0000256" key="3">
    <source>
        <dbReference type="HAMAP-Rule" id="MF_01564"/>
    </source>
</evidence>
<dbReference type="Pfam" id="PF04077">
    <property type="entry name" value="DsrH"/>
    <property type="match status" value="1"/>
</dbReference>
<dbReference type="EMBL" id="JACXTD010000001">
    <property type="protein sequence ID" value="MBD3702426.1"/>
    <property type="molecule type" value="Genomic_DNA"/>
</dbReference>
<sequence>MLHTLSVSPWHADIAAMLRLMEHGDDLVLLSDGVTAAIADGRFLEILQSAPITLYVLQDDVDARGLAGQIADSVGRVSYTDFVRLTVKHAGQLASVMAGSLYIS</sequence>
<protein>
    <recommendedName>
        <fullName evidence="3">Protein TusB</fullName>
    </recommendedName>
    <alternativeName>
        <fullName evidence="3">tRNA 2-thiouridine synthesizing protein B</fullName>
    </alternativeName>
</protein>
<comment type="similarity">
    <text evidence="3">Belongs to the DsrH/TusB family.</text>
</comment>
<dbReference type="AlphaFoldDB" id="A0A927DBX3"/>
<dbReference type="GO" id="GO:1990228">
    <property type="term" value="C:sulfurtransferase complex"/>
    <property type="evidence" value="ECO:0007669"/>
    <property type="project" value="TreeGrafter"/>
</dbReference>
<dbReference type="GO" id="GO:0002143">
    <property type="term" value="P:tRNA wobble position uridine thiolation"/>
    <property type="evidence" value="ECO:0007669"/>
    <property type="project" value="InterPro"/>
</dbReference>
<comment type="caution">
    <text evidence="4">The sequence shown here is derived from an EMBL/GenBank/DDBJ whole genome shotgun (WGS) entry which is preliminary data.</text>
</comment>
<dbReference type="RefSeq" id="WP_407257530.1">
    <property type="nucleotide sequence ID" value="NZ_JBIXBQ010000001.1"/>
</dbReference>
<gene>
    <name evidence="3 4" type="primary">tusB</name>
    <name evidence="4" type="ORF">IE986_20525</name>
</gene>
<organism evidence="4 5">
    <name type="scientific">Klebsiella pneumoniae</name>
    <dbReference type="NCBI Taxonomy" id="573"/>
    <lineage>
        <taxon>Bacteria</taxon>
        <taxon>Pseudomonadati</taxon>
        <taxon>Pseudomonadota</taxon>
        <taxon>Gammaproteobacteria</taxon>
        <taxon>Enterobacterales</taxon>
        <taxon>Enterobacteriaceae</taxon>
        <taxon>Klebsiella/Raoultella group</taxon>
        <taxon>Klebsiella</taxon>
        <taxon>Klebsiella pneumoniae complex</taxon>
    </lineage>
</organism>
<dbReference type="InterPro" id="IPR023526">
    <property type="entry name" value="Sulphur_relay_TusB"/>
</dbReference>
<evidence type="ECO:0000256" key="2">
    <source>
        <dbReference type="ARBA" id="ARBA00022694"/>
    </source>
</evidence>
<keyword evidence="4" id="KW-0808">Transferase</keyword>
<proteinExistence type="inferred from homology"/>
<dbReference type="SUPFAM" id="SSF75169">
    <property type="entry name" value="DsrEFH-like"/>
    <property type="match status" value="1"/>
</dbReference>
<accession>A0A927DBX3</accession>
<dbReference type="NCBIfam" id="NF010035">
    <property type="entry name" value="PRK13510.1"/>
    <property type="match status" value="1"/>
</dbReference>
<dbReference type="GO" id="GO:0016740">
    <property type="term" value="F:transferase activity"/>
    <property type="evidence" value="ECO:0007669"/>
    <property type="project" value="UniProtKB-KW"/>
</dbReference>
<name>A0A927DBX3_KLEPN</name>
<dbReference type="NCBIfam" id="TIGR03011">
    <property type="entry name" value="sulf_tusB_dsrH"/>
    <property type="match status" value="1"/>
</dbReference>
<dbReference type="InterPro" id="IPR027396">
    <property type="entry name" value="DsrEFH-like"/>
</dbReference>
<evidence type="ECO:0000313" key="5">
    <source>
        <dbReference type="Proteomes" id="UP000655796"/>
    </source>
</evidence>
<dbReference type="Gene3D" id="3.40.1260.10">
    <property type="entry name" value="DsrEFH-like"/>
    <property type="match status" value="1"/>
</dbReference>
<evidence type="ECO:0000256" key="1">
    <source>
        <dbReference type="ARBA" id="ARBA00022490"/>
    </source>
</evidence>
<comment type="subcellular location">
    <subcellularLocation>
        <location evidence="3">Cytoplasm</location>
    </subcellularLocation>
</comment>